<dbReference type="InterPro" id="IPR002048">
    <property type="entry name" value="EF_hand_dom"/>
</dbReference>
<proteinExistence type="predicted"/>
<feature type="domain" description="EF-hand" evidence="4">
    <location>
        <begin position="144"/>
        <end position="179"/>
    </location>
</feature>
<protein>
    <recommendedName>
        <fullName evidence="4">EF-hand domain-containing protein</fullName>
    </recommendedName>
</protein>
<dbReference type="FunFam" id="1.10.238.10:FF:000001">
    <property type="entry name" value="Calmodulin 1"/>
    <property type="match status" value="1"/>
</dbReference>
<keyword evidence="2" id="KW-0106">Calcium</keyword>
<gene>
    <name evidence="5" type="ORF">APLA_LOCUS5571</name>
</gene>
<organism evidence="5 6">
    <name type="scientific">Arctia plantaginis</name>
    <name type="common">Wood tiger moth</name>
    <name type="synonym">Phalaena plantaginis</name>
    <dbReference type="NCBI Taxonomy" id="874455"/>
    <lineage>
        <taxon>Eukaryota</taxon>
        <taxon>Metazoa</taxon>
        <taxon>Ecdysozoa</taxon>
        <taxon>Arthropoda</taxon>
        <taxon>Hexapoda</taxon>
        <taxon>Insecta</taxon>
        <taxon>Pterygota</taxon>
        <taxon>Neoptera</taxon>
        <taxon>Endopterygota</taxon>
        <taxon>Lepidoptera</taxon>
        <taxon>Glossata</taxon>
        <taxon>Ditrysia</taxon>
        <taxon>Noctuoidea</taxon>
        <taxon>Erebidae</taxon>
        <taxon>Arctiinae</taxon>
        <taxon>Arctia</taxon>
    </lineage>
</organism>
<evidence type="ECO:0000313" key="6">
    <source>
        <dbReference type="Proteomes" id="UP000494256"/>
    </source>
</evidence>
<feature type="domain" description="EF-hand" evidence="4">
    <location>
        <begin position="35"/>
        <end position="70"/>
    </location>
</feature>
<reference evidence="5 6" key="1">
    <citation type="submission" date="2020-04" db="EMBL/GenBank/DDBJ databases">
        <authorList>
            <person name="Wallbank WR R."/>
            <person name="Pardo Diaz C."/>
            <person name="Kozak K."/>
            <person name="Martin S."/>
            <person name="Jiggins C."/>
            <person name="Moest M."/>
            <person name="Warren A I."/>
            <person name="Byers J.R.P. K."/>
            <person name="Montejo-Kovacevich G."/>
            <person name="Yen C E."/>
        </authorList>
    </citation>
    <scope>NUCLEOTIDE SEQUENCE [LARGE SCALE GENOMIC DNA]</scope>
</reference>
<dbReference type="InterPro" id="IPR050145">
    <property type="entry name" value="Centrin_CML-like"/>
</dbReference>
<dbReference type="GO" id="GO:0005509">
    <property type="term" value="F:calcium ion binding"/>
    <property type="evidence" value="ECO:0007669"/>
    <property type="project" value="InterPro"/>
</dbReference>
<evidence type="ECO:0000256" key="1">
    <source>
        <dbReference type="ARBA" id="ARBA00022737"/>
    </source>
</evidence>
<dbReference type="SUPFAM" id="SSF47473">
    <property type="entry name" value="EF-hand"/>
    <property type="match status" value="1"/>
</dbReference>
<feature type="domain" description="EF-hand" evidence="4">
    <location>
        <begin position="108"/>
        <end position="143"/>
    </location>
</feature>
<evidence type="ECO:0000259" key="4">
    <source>
        <dbReference type="PROSITE" id="PS50222"/>
    </source>
</evidence>
<name>A0A8S0ZH65_ARCPL</name>
<evidence type="ECO:0000256" key="2">
    <source>
        <dbReference type="ARBA" id="ARBA00022837"/>
    </source>
</evidence>
<evidence type="ECO:0000256" key="3">
    <source>
        <dbReference type="SAM" id="MobiDB-lite"/>
    </source>
</evidence>
<dbReference type="EMBL" id="CADEBD010000289">
    <property type="protein sequence ID" value="CAB3232231.1"/>
    <property type="molecule type" value="Genomic_DNA"/>
</dbReference>
<dbReference type="Gene3D" id="1.10.238.10">
    <property type="entry name" value="EF-hand"/>
    <property type="match status" value="2"/>
</dbReference>
<feature type="domain" description="EF-hand" evidence="4">
    <location>
        <begin position="71"/>
        <end position="106"/>
    </location>
</feature>
<feature type="compositionally biased region" description="Basic and acidic residues" evidence="3">
    <location>
        <begin position="11"/>
        <end position="24"/>
    </location>
</feature>
<dbReference type="InterPro" id="IPR011992">
    <property type="entry name" value="EF-hand-dom_pair"/>
</dbReference>
<accession>A0A8S0ZH65</accession>
<evidence type="ECO:0000313" key="5">
    <source>
        <dbReference type="EMBL" id="CAB3232231.1"/>
    </source>
</evidence>
<dbReference type="Pfam" id="PF13499">
    <property type="entry name" value="EF-hand_7"/>
    <property type="match status" value="2"/>
</dbReference>
<dbReference type="AlphaFoldDB" id="A0A8S0ZH65"/>
<dbReference type="OrthoDB" id="6491773at2759"/>
<dbReference type="PROSITE" id="PS50222">
    <property type="entry name" value="EF_HAND_2"/>
    <property type="match status" value="4"/>
</dbReference>
<keyword evidence="1" id="KW-0677">Repeat</keyword>
<dbReference type="SMART" id="SM00054">
    <property type="entry name" value="EFh"/>
    <property type="match status" value="4"/>
</dbReference>
<dbReference type="PANTHER" id="PTHR23050">
    <property type="entry name" value="CALCIUM BINDING PROTEIN"/>
    <property type="match status" value="1"/>
</dbReference>
<sequence length="318" mass="36252">MNPDEESVDNASEHETENTKPKEKTVAAILMLTPEQQSDLLEAFNLLDYKGDGKINAEDFRVAIKALGYEPTKEELQKMISAVDKGDTGKLSFENFQTAIMRKIMSQDCDGDIMKSFRLFDMDDTGFISFDNVKKVTKILGCPLTDEEIEEMIDDADKDFDGYINVNEFMRMIKNSVSGENIEAIYEKMENEDLSSKCENLMNIVVESRKRFGKTCVDYDQKILLVEKKLLNLQIETTSNYRFKPKTTVPSQEPESSKDMDDFSVEIVDKQKRIDDLIKKLQNTHEVLAQLDSDGVGKKLRFPLTAEAILSRAKAKEM</sequence>
<dbReference type="Proteomes" id="UP000494256">
    <property type="component" value="Unassembled WGS sequence"/>
</dbReference>
<feature type="region of interest" description="Disordered" evidence="3">
    <location>
        <begin position="1"/>
        <end position="24"/>
    </location>
</feature>
<dbReference type="CDD" id="cd00051">
    <property type="entry name" value="EFh"/>
    <property type="match status" value="2"/>
</dbReference>
<comment type="caution">
    <text evidence="5">The sequence shown here is derived from an EMBL/GenBank/DDBJ whole genome shotgun (WGS) entry which is preliminary data.</text>
</comment>